<evidence type="ECO:0000259" key="1">
    <source>
        <dbReference type="PROSITE" id="PS50011"/>
    </source>
</evidence>
<dbReference type="InterPro" id="IPR000719">
    <property type="entry name" value="Prot_kinase_dom"/>
</dbReference>
<dbReference type="OrthoDB" id="60975at2"/>
<accession>A0A7X2J2G0</accession>
<dbReference type="PANTHER" id="PTHR21310">
    <property type="entry name" value="AMINOGLYCOSIDE PHOSPHOTRANSFERASE-RELATED-RELATED"/>
    <property type="match status" value="1"/>
</dbReference>
<dbReference type="Pfam" id="PF01636">
    <property type="entry name" value="APH"/>
    <property type="match status" value="1"/>
</dbReference>
<reference evidence="2 3" key="1">
    <citation type="submission" date="2019-11" db="EMBL/GenBank/DDBJ databases">
        <title>Bacillus lacus genome.</title>
        <authorList>
            <person name="Allen C.J."/>
            <person name="Newman J.D."/>
        </authorList>
    </citation>
    <scope>NUCLEOTIDE SEQUENCE [LARGE SCALE GENOMIC DNA]</scope>
    <source>
        <strain evidence="2 3">KCTC 33946</strain>
    </source>
</reference>
<dbReference type="PROSITE" id="PS50011">
    <property type="entry name" value="PROTEIN_KINASE_DOM"/>
    <property type="match status" value="1"/>
</dbReference>
<feature type="domain" description="Protein kinase" evidence="1">
    <location>
        <begin position="27"/>
        <end position="304"/>
    </location>
</feature>
<gene>
    <name evidence="2" type="ORF">GJU40_18180</name>
</gene>
<dbReference type="EMBL" id="WKKI01000058">
    <property type="protein sequence ID" value="MRX74054.1"/>
    <property type="molecule type" value="Genomic_DNA"/>
</dbReference>
<protein>
    <submittedName>
        <fullName evidence="2">Phosphotransferase</fullName>
    </submittedName>
</protein>
<comment type="caution">
    <text evidence="2">The sequence shown here is derived from an EMBL/GenBank/DDBJ whole genome shotgun (WGS) entry which is preliminary data.</text>
</comment>
<evidence type="ECO:0000313" key="3">
    <source>
        <dbReference type="Proteomes" id="UP000448867"/>
    </source>
</evidence>
<evidence type="ECO:0000313" key="2">
    <source>
        <dbReference type="EMBL" id="MRX74054.1"/>
    </source>
</evidence>
<dbReference type="InterPro" id="IPR011009">
    <property type="entry name" value="Kinase-like_dom_sf"/>
</dbReference>
<dbReference type="Gene3D" id="3.90.1200.10">
    <property type="match status" value="1"/>
</dbReference>
<dbReference type="InterPro" id="IPR051678">
    <property type="entry name" value="AGP_Transferase"/>
</dbReference>
<dbReference type="PANTHER" id="PTHR21310:SF15">
    <property type="entry name" value="AMINOGLYCOSIDE PHOSPHOTRANSFERASE DOMAIN-CONTAINING PROTEIN"/>
    <property type="match status" value="1"/>
</dbReference>
<dbReference type="Gene3D" id="3.30.200.20">
    <property type="entry name" value="Phosphorylase Kinase, domain 1"/>
    <property type="match status" value="1"/>
</dbReference>
<dbReference type="GO" id="GO:0005524">
    <property type="term" value="F:ATP binding"/>
    <property type="evidence" value="ECO:0007669"/>
    <property type="project" value="InterPro"/>
</dbReference>
<keyword evidence="3" id="KW-1185">Reference proteome</keyword>
<sequence length="304" mass="34723">MKGAVSKVKELLNIQYTIEKNFPGIIIKSVSKLGEGKMSRVYSINEHWAFRFAKNEQSSRDLEKEINMLPYLQTMLSVSIPQFDFKGVQENELNFVGYVMLPGMLLQENSISSMAERKKQLLIASLTKFMADMQSVPVTFARSKGVPVVKLKSVFTELYEKVKTKVFPLISKEIKEYISMRFHEYLTTEEYHACEPKLIHGDLSPNHFLIDNKSGSLTGVIDFGDMSICDPDYEYLYILEDCGSSFTLDLLKARGHVHPKKSLKKISLLVTFDQLFYVIEGVEKGKNEWVKEGLDEIRVEMSGS</sequence>
<proteinExistence type="predicted"/>
<dbReference type="GO" id="GO:0004672">
    <property type="term" value="F:protein kinase activity"/>
    <property type="evidence" value="ECO:0007669"/>
    <property type="project" value="InterPro"/>
</dbReference>
<keyword evidence="2" id="KW-0808">Transferase</keyword>
<dbReference type="AlphaFoldDB" id="A0A7X2J2G0"/>
<dbReference type="SUPFAM" id="SSF56112">
    <property type="entry name" value="Protein kinase-like (PK-like)"/>
    <property type="match status" value="1"/>
</dbReference>
<dbReference type="InterPro" id="IPR002575">
    <property type="entry name" value="Aminoglycoside_PTrfase"/>
</dbReference>
<organism evidence="2 3">
    <name type="scientific">Metabacillus lacus</name>
    <dbReference type="NCBI Taxonomy" id="1983721"/>
    <lineage>
        <taxon>Bacteria</taxon>
        <taxon>Bacillati</taxon>
        <taxon>Bacillota</taxon>
        <taxon>Bacilli</taxon>
        <taxon>Bacillales</taxon>
        <taxon>Bacillaceae</taxon>
        <taxon>Metabacillus</taxon>
    </lineage>
</organism>
<name>A0A7X2J2G0_9BACI</name>
<dbReference type="Proteomes" id="UP000448867">
    <property type="component" value="Unassembled WGS sequence"/>
</dbReference>